<dbReference type="PANTHER" id="PTHR11360">
    <property type="entry name" value="MONOCARBOXYLATE TRANSPORTER"/>
    <property type="match status" value="1"/>
</dbReference>
<evidence type="ECO:0000313" key="5">
    <source>
        <dbReference type="Proteomes" id="UP000290189"/>
    </source>
</evidence>
<dbReference type="STRING" id="37360.A0A0G4IRE8"/>
<keyword evidence="3" id="KW-0496">Mitochondrion</keyword>
<dbReference type="AlphaFoldDB" id="A0A0G4IRE8"/>
<feature type="transmembrane region" description="Helical" evidence="1">
    <location>
        <begin position="452"/>
        <end position="473"/>
    </location>
</feature>
<evidence type="ECO:0000313" key="4">
    <source>
        <dbReference type="Proteomes" id="UP000039324"/>
    </source>
</evidence>
<feature type="transmembrane region" description="Helical" evidence="1">
    <location>
        <begin position="111"/>
        <end position="133"/>
    </location>
</feature>
<evidence type="ECO:0000313" key="2">
    <source>
        <dbReference type="EMBL" id="CEO97719.1"/>
    </source>
</evidence>
<sequence length="618" mass="64234">MAERTVLGRRQSTRVCCGAAVAVRRLRLALTLQLGRCAGCGRGVMSAWSKVLSRFGTEARRATAVTGRWKMALPAVAAHLCIGSPYAWSLIADPMTRELGIVSSAAGDWGLPATAGVLSVTFAFQGLTAAALGNWQNRVGPTISVGAAALCFGSGLMLAGVGVLNHSLPLVYLGYGVLSGIGVGLAYTPPIQVLMEYFPDRKALASGVTVAGFGCGGLLFAPLSGKLMSIFKKDPTLIGAEGAVSTVTKSGQLFADTPSGLVEVVLSSPSCDLAQGFYAVGTGGTGVGETLLCCGALYLTTLLGSAWGLRKAPVGYEGPNPLPKPTSGIEANLLERAVHSDTVMKTPQFWSLFTTFFCTICGGMALISVAKPLMMQTFSSAVPLLVTPFVSSAFVVALSAGNLGGRLFWPSVAQRYGFRNTVHVMTLSSALLFVSLPSLVRMVAATQSATPFYGFVGSSIAIVSIMGGIYALLPAYESKKFGAKYVGSNHGRMLLASTAASIAGPGALLSLRSLATDTAMNDLLAKVDPATFQAKFGVPVSQAQELVASGTLSLPRLADLIPNTADPSIFIYDSTMYSMSALMLLAFVAHGRLRPIDPKYFESAEEAASRAPPSGGHH</sequence>
<dbReference type="InterPro" id="IPR011701">
    <property type="entry name" value="MFS"/>
</dbReference>
<name>A0A0G4IRE8_PLABS</name>
<reference evidence="2 4" key="1">
    <citation type="submission" date="2015-02" db="EMBL/GenBank/DDBJ databases">
        <authorList>
            <person name="Chooi Y.-H."/>
        </authorList>
    </citation>
    <scope>NUCLEOTIDE SEQUENCE [LARGE SCALE GENOMIC DNA]</scope>
    <source>
        <strain evidence="2">E3</strain>
    </source>
</reference>
<dbReference type="Proteomes" id="UP000290189">
    <property type="component" value="Unassembled WGS sequence"/>
</dbReference>
<feature type="transmembrane region" description="Helical" evidence="1">
    <location>
        <begin position="389"/>
        <end position="409"/>
    </location>
</feature>
<dbReference type="Gene3D" id="1.20.1250.20">
    <property type="entry name" value="MFS general substrate transporter like domains"/>
    <property type="match status" value="1"/>
</dbReference>
<proteinExistence type="predicted"/>
<feature type="transmembrane region" description="Helical" evidence="1">
    <location>
        <begin position="569"/>
        <end position="589"/>
    </location>
</feature>
<dbReference type="EMBL" id="OVEO01000009">
    <property type="protein sequence ID" value="SPQ98263.1"/>
    <property type="molecule type" value="Genomic_DNA"/>
</dbReference>
<dbReference type="EMBL" id="CDSF01000080">
    <property type="protein sequence ID" value="CEO97719.1"/>
    <property type="molecule type" value="Genomic_DNA"/>
</dbReference>
<evidence type="ECO:0008006" key="6">
    <source>
        <dbReference type="Google" id="ProtNLM"/>
    </source>
</evidence>
<feature type="transmembrane region" description="Helical" evidence="1">
    <location>
        <begin position="421"/>
        <end position="440"/>
    </location>
</feature>
<dbReference type="GO" id="GO:0022857">
    <property type="term" value="F:transmembrane transporter activity"/>
    <property type="evidence" value="ECO:0007669"/>
    <property type="project" value="InterPro"/>
</dbReference>
<feature type="transmembrane region" description="Helical" evidence="1">
    <location>
        <begin position="349"/>
        <end position="369"/>
    </location>
</feature>
<evidence type="ECO:0000256" key="1">
    <source>
        <dbReference type="SAM" id="Phobius"/>
    </source>
</evidence>
<keyword evidence="1" id="KW-1133">Transmembrane helix</keyword>
<dbReference type="OrthoDB" id="410267at2759"/>
<dbReference type="SUPFAM" id="SSF103473">
    <property type="entry name" value="MFS general substrate transporter"/>
    <property type="match status" value="1"/>
</dbReference>
<feature type="transmembrane region" description="Helical" evidence="1">
    <location>
        <begin position="145"/>
        <end position="164"/>
    </location>
</feature>
<keyword evidence="1" id="KW-0812">Transmembrane</keyword>
<feature type="transmembrane region" description="Helical" evidence="1">
    <location>
        <begin position="494"/>
        <end position="515"/>
    </location>
</feature>
<keyword evidence="1" id="KW-0472">Membrane</keyword>
<dbReference type="OMA" id="FLTHMCI"/>
<protein>
    <recommendedName>
        <fullName evidence="6">Major facilitator superfamily (MFS) profile domain-containing protein</fullName>
    </recommendedName>
</protein>
<reference evidence="3 5" key="2">
    <citation type="submission" date="2018-03" db="EMBL/GenBank/DDBJ databases">
        <authorList>
            <person name="Fogelqvist J."/>
        </authorList>
    </citation>
    <scope>NUCLEOTIDE SEQUENCE [LARGE SCALE GENOMIC DNA]</scope>
</reference>
<dbReference type="Proteomes" id="UP000039324">
    <property type="component" value="Unassembled WGS sequence"/>
</dbReference>
<evidence type="ECO:0000313" key="3">
    <source>
        <dbReference type="EMBL" id="SPQ98263.1"/>
    </source>
</evidence>
<dbReference type="Pfam" id="PF07690">
    <property type="entry name" value="MFS_1"/>
    <property type="match status" value="1"/>
</dbReference>
<dbReference type="InterPro" id="IPR036259">
    <property type="entry name" value="MFS_trans_sf"/>
</dbReference>
<geneLocation type="mitochondrion" evidence="3"/>
<gene>
    <name evidence="2" type="ORF">PBRA_005833</name>
    <name evidence="3" type="ORF">PLBR_LOCUS5478</name>
</gene>
<dbReference type="InterPro" id="IPR050327">
    <property type="entry name" value="Proton-linked_MCT"/>
</dbReference>
<dbReference type="PANTHER" id="PTHR11360:SF317">
    <property type="entry name" value="MAJOR FACILITATOR SUPERFAMILY (MFS) PROFILE DOMAIN-CONTAINING PROTEIN-RELATED"/>
    <property type="match status" value="1"/>
</dbReference>
<organism evidence="2 4">
    <name type="scientific">Plasmodiophora brassicae</name>
    <name type="common">Clubroot disease agent</name>
    <dbReference type="NCBI Taxonomy" id="37360"/>
    <lineage>
        <taxon>Eukaryota</taxon>
        <taxon>Sar</taxon>
        <taxon>Rhizaria</taxon>
        <taxon>Endomyxa</taxon>
        <taxon>Phytomyxea</taxon>
        <taxon>Plasmodiophorida</taxon>
        <taxon>Plasmodiophoridae</taxon>
        <taxon>Plasmodiophora</taxon>
    </lineage>
</organism>
<feature type="transmembrane region" description="Helical" evidence="1">
    <location>
        <begin position="203"/>
        <end position="223"/>
    </location>
</feature>
<keyword evidence="4" id="KW-1185">Reference proteome</keyword>
<accession>A0A0G4IRE8</accession>